<proteinExistence type="predicted"/>
<dbReference type="Proteomes" id="UP000006701">
    <property type="component" value="Unassembled WGS sequence"/>
</dbReference>
<accession>A1CCM3</accession>
<feature type="compositionally biased region" description="Basic and acidic residues" evidence="1">
    <location>
        <begin position="35"/>
        <end position="51"/>
    </location>
</feature>
<dbReference type="PANTHER" id="PTHR42090">
    <property type="match status" value="1"/>
</dbReference>
<dbReference type="OMA" id="QATRATW"/>
<reference evidence="2 3" key="1">
    <citation type="journal article" date="2008" name="PLoS Genet.">
        <title>Genomic islands in the pathogenic filamentous fungus Aspergillus fumigatus.</title>
        <authorList>
            <person name="Fedorova N.D."/>
            <person name="Khaldi N."/>
            <person name="Joardar V.S."/>
            <person name="Maiti R."/>
            <person name="Amedeo P."/>
            <person name="Anderson M.J."/>
            <person name="Crabtree J."/>
            <person name="Silva J.C."/>
            <person name="Badger J.H."/>
            <person name="Albarraq A."/>
            <person name="Angiuoli S."/>
            <person name="Bussey H."/>
            <person name="Bowyer P."/>
            <person name="Cotty P.J."/>
            <person name="Dyer P.S."/>
            <person name="Egan A."/>
            <person name="Galens K."/>
            <person name="Fraser-Liggett C.M."/>
            <person name="Haas B.J."/>
            <person name="Inman J.M."/>
            <person name="Kent R."/>
            <person name="Lemieux S."/>
            <person name="Malavazi I."/>
            <person name="Orvis J."/>
            <person name="Roemer T."/>
            <person name="Ronning C.M."/>
            <person name="Sundaram J.P."/>
            <person name="Sutton G."/>
            <person name="Turner G."/>
            <person name="Venter J.C."/>
            <person name="White O.R."/>
            <person name="Whitty B.R."/>
            <person name="Youngman P."/>
            <person name="Wolfe K.H."/>
            <person name="Goldman G.H."/>
            <person name="Wortman J.R."/>
            <person name="Jiang B."/>
            <person name="Denning D.W."/>
            <person name="Nierman W.C."/>
        </authorList>
    </citation>
    <scope>NUCLEOTIDE SEQUENCE [LARGE SCALE GENOMIC DNA]</scope>
    <source>
        <strain evidence="3">ATCC 1007 / CBS 513.65 / DSM 816 / NCTC 3887 / NRRL 1</strain>
    </source>
</reference>
<feature type="region of interest" description="Disordered" evidence="1">
    <location>
        <begin position="1"/>
        <end position="51"/>
    </location>
</feature>
<dbReference type="HOGENOM" id="CLU_1594147_0_0_1"/>
<organism evidence="2 3">
    <name type="scientific">Aspergillus clavatus (strain ATCC 1007 / CBS 513.65 / DSM 816 / NCTC 3887 / NRRL 1 / QM 1276 / 107)</name>
    <dbReference type="NCBI Taxonomy" id="344612"/>
    <lineage>
        <taxon>Eukaryota</taxon>
        <taxon>Fungi</taxon>
        <taxon>Dikarya</taxon>
        <taxon>Ascomycota</taxon>
        <taxon>Pezizomycotina</taxon>
        <taxon>Eurotiomycetes</taxon>
        <taxon>Eurotiomycetidae</taxon>
        <taxon>Eurotiales</taxon>
        <taxon>Aspergillaceae</taxon>
        <taxon>Aspergillus</taxon>
        <taxon>Aspergillus subgen. Fumigati</taxon>
    </lineage>
</organism>
<dbReference type="OrthoDB" id="4220319at2759"/>
<name>A1CCM3_ASPCL</name>
<dbReference type="STRING" id="344612.A1CCM3"/>
<gene>
    <name evidence="2" type="ORF">ACLA_062440</name>
</gene>
<evidence type="ECO:0000313" key="3">
    <source>
        <dbReference type="Proteomes" id="UP000006701"/>
    </source>
</evidence>
<dbReference type="PANTHER" id="PTHR42090:SF1">
    <property type="match status" value="1"/>
</dbReference>
<protein>
    <submittedName>
        <fullName evidence="2">Uncharacterized protein</fullName>
    </submittedName>
</protein>
<dbReference type="AlphaFoldDB" id="A1CCM3"/>
<keyword evidence="3" id="KW-1185">Reference proteome</keyword>
<sequence>MLRYLTHTPKPPKQPLYTLTRSLPPRRPLHSNPGPEDRQSLHPEHSEYTKSGTDDAVAHHLSSYDPSTTTPELESRVLEEECKLLGEADPLFISPANRNVSLLLEDKPGVAMQAFERMVPSARGWTRKHKEVRIRQMGEPELDQFWRLLRGLREVQARRVVRKEAGV</sequence>
<evidence type="ECO:0000256" key="1">
    <source>
        <dbReference type="SAM" id="MobiDB-lite"/>
    </source>
</evidence>
<dbReference type="GeneID" id="4705952"/>
<evidence type="ECO:0000313" key="2">
    <source>
        <dbReference type="EMBL" id="EAW12280.1"/>
    </source>
</evidence>
<dbReference type="VEuPathDB" id="FungiDB:ACLA_062440"/>
<dbReference type="EMBL" id="DS027050">
    <property type="protein sequence ID" value="EAW12280.1"/>
    <property type="molecule type" value="Genomic_DNA"/>
</dbReference>
<dbReference type="RefSeq" id="XP_001273706.1">
    <property type="nucleotide sequence ID" value="XM_001273705.1"/>
</dbReference>
<dbReference type="KEGG" id="act:ACLA_062440"/>